<keyword evidence="6" id="KW-1185">Reference proteome</keyword>
<accession>A0A0G4Q3Y9</accession>
<evidence type="ECO:0000313" key="6">
    <source>
        <dbReference type="Proteomes" id="UP000619976"/>
    </source>
</evidence>
<feature type="repeat" description="TPR" evidence="1">
    <location>
        <begin position="31"/>
        <end position="64"/>
    </location>
</feature>
<dbReference type="InterPro" id="IPR019734">
    <property type="entry name" value="TPR_rpt"/>
</dbReference>
<dbReference type="EMBL" id="JAEKCB010000002">
    <property type="protein sequence ID" value="MBJ2117050.1"/>
    <property type="molecule type" value="Genomic_DNA"/>
</dbReference>
<reference evidence="5" key="2">
    <citation type="submission" date="2015-06" db="EMBL/GenBank/DDBJ databases">
        <authorList>
            <person name="Urmite Genomes"/>
        </authorList>
    </citation>
    <scope>NUCLEOTIDE SEQUENCE [LARGE SCALE GENOMIC DNA]</scope>
    <source>
        <strain evidence="5">CSUR P1867</strain>
    </source>
</reference>
<dbReference type="Proteomes" id="UP000619976">
    <property type="component" value="Unassembled WGS sequence"/>
</dbReference>
<reference evidence="4 6" key="3">
    <citation type="submission" date="2020-12" db="EMBL/GenBank/DDBJ databases">
        <title>Enhanced detection system for hospital associated transmission using whole genome sequencing surveillance.</title>
        <authorList>
            <person name="Harrison L.H."/>
            <person name="Van Tyne D."/>
            <person name="Marsh J.W."/>
            <person name="Griffith M.P."/>
            <person name="Snyder D.J."/>
            <person name="Cooper V.S."/>
            <person name="Mustapha M."/>
        </authorList>
    </citation>
    <scope>NUCLEOTIDE SEQUENCE [LARGE SCALE GENOMIC DNA]</scope>
    <source>
        <strain evidence="4 6">PR00195</strain>
    </source>
</reference>
<gene>
    <name evidence="3" type="ORF">BN1804_01063</name>
    <name evidence="4" type="ORF">JFQ69_05175</name>
</gene>
<dbReference type="RefSeq" id="WP_006533431.1">
    <property type="nucleotide sequence ID" value="NZ_CAXOKJ010000003.1"/>
</dbReference>
<dbReference type="AlphaFoldDB" id="A0A0G4Q3Y9"/>
<dbReference type="EMBL" id="CVRY01000002">
    <property type="protein sequence ID" value="CRL60637.1"/>
    <property type="molecule type" value="Genomic_DNA"/>
</dbReference>
<accession>A0A379ENB9</accession>
<keyword evidence="2" id="KW-0732">Signal</keyword>
<dbReference type="SUPFAM" id="SSF48452">
    <property type="entry name" value="TPR-like"/>
    <property type="match status" value="1"/>
</dbReference>
<feature type="signal peptide" evidence="2">
    <location>
        <begin position="1"/>
        <end position="24"/>
    </location>
</feature>
<proteinExistence type="predicted"/>
<name>A0A0G4Q3Y9_9GAMM</name>
<dbReference type="GeneID" id="76523540"/>
<evidence type="ECO:0000256" key="1">
    <source>
        <dbReference type="PROSITE-ProRule" id="PRU00339"/>
    </source>
</evidence>
<dbReference type="PROSITE" id="PS50005">
    <property type="entry name" value="TPR"/>
    <property type="match status" value="1"/>
</dbReference>
<evidence type="ECO:0000313" key="5">
    <source>
        <dbReference type="Proteomes" id="UP000183920"/>
    </source>
</evidence>
<reference evidence="3" key="1">
    <citation type="submission" date="2015-06" db="EMBL/GenBank/DDBJ databases">
        <authorList>
            <person name="Urmite Genomes Urmite Genomes"/>
        </authorList>
    </citation>
    <scope>NUCLEOTIDE SEQUENCE [LARGE SCALE GENOMIC DNA]</scope>
    <source>
        <strain evidence="3">CSUR P1867</strain>
    </source>
</reference>
<dbReference type="SMART" id="SM00028">
    <property type="entry name" value="TPR"/>
    <property type="match status" value="2"/>
</dbReference>
<dbReference type="InterPro" id="IPR011990">
    <property type="entry name" value="TPR-like_helical_dom_sf"/>
</dbReference>
<dbReference type="Proteomes" id="UP000183920">
    <property type="component" value="Unassembled WGS sequence"/>
</dbReference>
<feature type="chain" id="PRO_5030007062" evidence="2">
    <location>
        <begin position="25"/>
        <end position="144"/>
    </location>
</feature>
<dbReference type="Gene3D" id="1.25.40.10">
    <property type="entry name" value="Tetratricopeptide repeat domain"/>
    <property type="match status" value="1"/>
</dbReference>
<evidence type="ECO:0000256" key="2">
    <source>
        <dbReference type="SAM" id="SignalP"/>
    </source>
</evidence>
<evidence type="ECO:0000313" key="3">
    <source>
        <dbReference type="EMBL" id="CRL60637.1"/>
    </source>
</evidence>
<keyword evidence="1" id="KW-0802">TPR repeat</keyword>
<organism evidence="3 5">
    <name type="scientific">Proteus penneri</name>
    <dbReference type="NCBI Taxonomy" id="102862"/>
    <lineage>
        <taxon>Bacteria</taxon>
        <taxon>Pseudomonadati</taxon>
        <taxon>Pseudomonadota</taxon>
        <taxon>Gammaproteobacteria</taxon>
        <taxon>Enterobacterales</taxon>
        <taxon>Morganellaceae</taxon>
        <taxon>Proteus</taxon>
    </lineage>
</organism>
<protein>
    <submittedName>
        <fullName evidence="3">Tetratricopeptide repeat protein</fullName>
    </submittedName>
</protein>
<dbReference type="PROSITE" id="PS51257">
    <property type="entry name" value="PROKAR_LIPOPROTEIN"/>
    <property type="match status" value="1"/>
</dbReference>
<sequence length="144" mass="16053" precursor="true">MIRISSVVITIGVMLLTLGCQSSANQQRVAVSTRLQLGDAYLAEKQYQIAQYHFQKVLSVIPNHPDANLGMALTSQLLGNSIQALDYYKLAMKSKPVNVNVLRLYGNFLCEQKLLNNNSVSIEDIPPDYLVCQQSDHKISINSR</sequence>
<evidence type="ECO:0000313" key="4">
    <source>
        <dbReference type="EMBL" id="MBJ2117050.1"/>
    </source>
</evidence>